<reference evidence="1" key="2">
    <citation type="submission" date="2015-03" db="EMBL/GenBank/DDBJ databases">
        <authorList>
            <person name="Chow C.-E.T."/>
            <person name="Winget D.M."/>
            <person name="White R.A.III."/>
            <person name="Hallam S.J."/>
            <person name="Suttle C.A."/>
        </authorList>
    </citation>
    <scope>NUCLEOTIDE SEQUENCE</scope>
    <source>
        <strain evidence="1">Oxic1_3</strain>
    </source>
</reference>
<organism evidence="1">
    <name type="scientific">uncultured marine virus</name>
    <dbReference type="NCBI Taxonomy" id="186617"/>
    <lineage>
        <taxon>Viruses</taxon>
        <taxon>environmental samples</taxon>
    </lineage>
</organism>
<reference evidence="1" key="1">
    <citation type="journal article" date="2015" name="Front. Microbiol.">
        <title>Combining genomic sequencing methods to explore viral diversity and reveal potential virus-host interactions.</title>
        <authorList>
            <person name="Chow C.E."/>
            <person name="Winget D.M."/>
            <person name="White R.A.III."/>
            <person name="Hallam S.J."/>
            <person name="Suttle C.A."/>
        </authorList>
    </citation>
    <scope>NUCLEOTIDE SEQUENCE</scope>
    <source>
        <strain evidence="1">Oxic1_3</strain>
    </source>
</reference>
<dbReference type="GO" id="GO:0004519">
    <property type="term" value="F:endonuclease activity"/>
    <property type="evidence" value="ECO:0007669"/>
    <property type="project" value="UniProtKB-KW"/>
</dbReference>
<proteinExistence type="predicted"/>
<keyword evidence="1" id="KW-0378">Hydrolase</keyword>
<accession>A0A0F7L876</accession>
<evidence type="ECO:0000313" key="1">
    <source>
        <dbReference type="EMBL" id="AKH47758.1"/>
    </source>
</evidence>
<protein>
    <submittedName>
        <fullName evidence="1">HNH endonuclease</fullName>
    </submittedName>
</protein>
<dbReference type="EMBL" id="KR029598">
    <property type="protein sequence ID" value="AKH47758.1"/>
    <property type="molecule type" value="Genomic_DNA"/>
</dbReference>
<sequence>MHVEYLIILVCFLQLHDLHKGCIFSMLSLPPFESGIIWSSVKIIFGSDFLQQGQIKLYCAFKFNHSPRV</sequence>
<name>A0A0F7L876_9VIRU</name>
<keyword evidence="1" id="KW-0540">Nuclease</keyword>
<keyword evidence="1" id="KW-0255">Endonuclease</keyword>